<feature type="region of interest" description="Disordered" evidence="1">
    <location>
        <begin position="219"/>
        <end position="250"/>
    </location>
</feature>
<evidence type="ECO:0000313" key="3">
    <source>
        <dbReference type="Proteomes" id="UP001043456"/>
    </source>
</evidence>
<name>A0A9P3BM42_9EURO</name>
<sequence length="250" mass="28936">MGGKVVQDAALHSLTEVAPQLQLEELTTRQQQGVYFIIPDEHIDKAGDLLVEAGLPPCQLGKPWSLELLQTRAIWSKSPQMVYAGTYKKSEMLWGAPEIPLGPPPVNDPDYWTINDERLPEVHRGFSLGRVVDANYPVKIPSPARYAEMLTLLFFRDNFPEETFRGSHWRYLLWDMLTVLEKHRLFELRDLPPRTRSWFKILLEPTWERAHGDAEDIFGEEMRKSGEVPEKSPWPSAHRMPPGWREELKQ</sequence>
<dbReference type="EMBL" id="BHVY01000007">
    <property type="protein sequence ID" value="GIJ90858.1"/>
    <property type="molecule type" value="Genomic_DNA"/>
</dbReference>
<evidence type="ECO:0000256" key="1">
    <source>
        <dbReference type="SAM" id="MobiDB-lite"/>
    </source>
</evidence>
<dbReference type="GeneID" id="67008433"/>
<protein>
    <submittedName>
        <fullName evidence="2">Uncharacterized protein</fullName>
    </submittedName>
</protein>
<gene>
    <name evidence="2" type="ORF">Asppvi_009823</name>
</gene>
<proteinExistence type="predicted"/>
<keyword evidence="3" id="KW-1185">Reference proteome</keyword>
<dbReference type="AlphaFoldDB" id="A0A9P3BM42"/>
<comment type="caution">
    <text evidence="2">The sequence shown here is derived from an EMBL/GenBank/DDBJ whole genome shotgun (WGS) entry which is preliminary data.</text>
</comment>
<feature type="compositionally biased region" description="Basic and acidic residues" evidence="1">
    <location>
        <begin position="219"/>
        <end position="230"/>
    </location>
</feature>
<dbReference type="RefSeq" id="XP_043161604.1">
    <property type="nucleotide sequence ID" value="XM_043305669.1"/>
</dbReference>
<accession>A0A9P3BM42</accession>
<dbReference type="Proteomes" id="UP001043456">
    <property type="component" value="Unassembled WGS sequence"/>
</dbReference>
<evidence type="ECO:0000313" key="2">
    <source>
        <dbReference type="EMBL" id="GIJ90858.1"/>
    </source>
</evidence>
<reference evidence="2 3" key="1">
    <citation type="submission" date="2018-10" db="EMBL/GenBank/DDBJ databases">
        <title>Pan-genome distribution and transcriptional activeness of fungal secondary metabolism genes in Aspergillus section Fumigati.</title>
        <authorList>
            <person name="Takahashi H."/>
            <person name="Umemura M."/>
            <person name="Ninomiya A."/>
            <person name="Kusuya Y."/>
            <person name="Urayama S."/>
            <person name="Shimizu M."/>
            <person name="Watanabe A."/>
            <person name="Kamei K."/>
            <person name="Yaguchi T."/>
            <person name="Hagiwara D."/>
        </authorList>
    </citation>
    <scope>NUCLEOTIDE SEQUENCE [LARGE SCALE GENOMIC DNA]</scope>
    <source>
        <strain evidence="2 3">IFM 55266</strain>
    </source>
</reference>
<organism evidence="2 3">
    <name type="scientific">Aspergillus pseudoviridinutans</name>
    <dbReference type="NCBI Taxonomy" id="1517512"/>
    <lineage>
        <taxon>Eukaryota</taxon>
        <taxon>Fungi</taxon>
        <taxon>Dikarya</taxon>
        <taxon>Ascomycota</taxon>
        <taxon>Pezizomycotina</taxon>
        <taxon>Eurotiomycetes</taxon>
        <taxon>Eurotiomycetidae</taxon>
        <taxon>Eurotiales</taxon>
        <taxon>Aspergillaceae</taxon>
        <taxon>Aspergillus</taxon>
        <taxon>Aspergillus subgen. Fumigati</taxon>
    </lineage>
</organism>
<dbReference type="OrthoDB" id="4499271at2759"/>